<reference evidence="2 3" key="1">
    <citation type="submission" date="2021-01" db="EMBL/GenBank/DDBJ databases">
        <title>Cercospora kikuchii MAFF 305040 whole genome shotgun sequence.</title>
        <authorList>
            <person name="Kashiwa T."/>
            <person name="Suzuki T."/>
        </authorList>
    </citation>
    <scope>NUCLEOTIDE SEQUENCE [LARGE SCALE GENOMIC DNA]</scope>
    <source>
        <strain evidence="2 3">MAFF 305040</strain>
    </source>
</reference>
<organism evidence="2 3">
    <name type="scientific">Cercospora kikuchii</name>
    <dbReference type="NCBI Taxonomy" id="84275"/>
    <lineage>
        <taxon>Eukaryota</taxon>
        <taxon>Fungi</taxon>
        <taxon>Dikarya</taxon>
        <taxon>Ascomycota</taxon>
        <taxon>Pezizomycotina</taxon>
        <taxon>Dothideomycetes</taxon>
        <taxon>Dothideomycetidae</taxon>
        <taxon>Mycosphaerellales</taxon>
        <taxon>Mycosphaerellaceae</taxon>
        <taxon>Cercospora</taxon>
    </lineage>
</organism>
<evidence type="ECO:0000313" key="2">
    <source>
        <dbReference type="EMBL" id="GIZ46998.1"/>
    </source>
</evidence>
<keyword evidence="3" id="KW-1185">Reference proteome</keyword>
<name>A0A9P3FGT7_9PEZI</name>
<dbReference type="Pfam" id="PF09994">
    <property type="entry name" value="T6SS_Tle1-like_cat"/>
    <property type="match status" value="1"/>
</dbReference>
<dbReference type="Proteomes" id="UP000825890">
    <property type="component" value="Unassembled WGS sequence"/>
</dbReference>
<sequence length="328" mass="37721">MLEDAYRWLCDHGATSSDKIVLAGFSEGAHAARVLVLMITDLGLVNQRYMELVDMMFEHWVGWREQENDAQANEGVRRLRAQFEHVLTYPLRVDTCAVFDTNATLGASSSYELTPSSNTKLRFGRKRIGTIRKVCHAMALDEDHTVFPVDLWEDQELWSLVRSRMRQCWFRGSHIDIGGDSNTVVSTIALMWMFVLLQGDPDLGLLFDTAKMIHIIQNNTVTANVGDLRRWKFESHGQRQRRPGRLSTERAHISARLLQERNLVETLKNSSGPWLKNNRWYWGFSIGGSTMLWEFDRAEYANIHGRDNGSVALEQYYLRMMGLMSTVD</sequence>
<dbReference type="InterPro" id="IPR029058">
    <property type="entry name" value="AB_hydrolase_fold"/>
</dbReference>
<dbReference type="PANTHER" id="PTHR33840">
    <property type="match status" value="1"/>
</dbReference>
<dbReference type="RefSeq" id="XP_044661485.1">
    <property type="nucleotide sequence ID" value="XM_044805550.1"/>
</dbReference>
<gene>
    <name evidence="2" type="ORF">CKM354_001010000</name>
</gene>
<comment type="caution">
    <text evidence="2">The sequence shown here is derived from an EMBL/GenBank/DDBJ whole genome shotgun (WGS) entry which is preliminary data.</text>
</comment>
<feature type="domain" description="T6SS Phospholipase effector Tle1-like catalytic" evidence="1">
    <location>
        <begin position="3"/>
        <end position="194"/>
    </location>
</feature>
<dbReference type="PANTHER" id="PTHR33840:SF1">
    <property type="entry name" value="TLE1 PHOSPHOLIPASE DOMAIN-CONTAINING PROTEIN"/>
    <property type="match status" value="1"/>
</dbReference>
<dbReference type="OrthoDB" id="59699at2759"/>
<dbReference type="EMBL" id="BOLY01000006">
    <property type="protein sequence ID" value="GIZ46998.1"/>
    <property type="molecule type" value="Genomic_DNA"/>
</dbReference>
<proteinExistence type="predicted"/>
<dbReference type="AlphaFoldDB" id="A0A9P3FGT7"/>
<dbReference type="InterPro" id="IPR018712">
    <property type="entry name" value="Tle1-like_cat"/>
</dbReference>
<dbReference type="SUPFAM" id="SSF53474">
    <property type="entry name" value="alpha/beta-Hydrolases"/>
    <property type="match status" value="1"/>
</dbReference>
<dbReference type="Gene3D" id="3.40.50.1820">
    <property type="entry name" value="alpha/beta hydrolase"/>
    <property type="match status" value="1"/>
</dbReference>
<evidence type="ECO:0000259" key="1">
    <source>
        <dbReference type="Pfam" id="PF09994"/>
    </source>
</evidence>
<protein>
    <recommendedName>
        <fullName evidence="1">T6SS Phospholipase effector Tle1-like catalytic domain-containing protein</fullName>
    </recommendedName>
</protein>
<evidence type="ECO:0000313" key="3">
    <source>
        <dbReference type="Proteomes" id="UP000825890"/>
    </source>
</evidence>
<accession>A0A9P3FGT7</accession>
<dbReference type="GeneID" id="68295675"/>